<protein>
    <recommendedName>
        <fullName evidence="3">Flagellar assembly protein FliH</fullName>
    </recommendedName>
</protein>
<dbReference type="NCBIfam" id="NF005196">
    <property type="entry name" value="PRK06669.1-1"/>
    <property type="match status" value="1"/>
</dbReference>
<comment type="caution">
    <text evidence="11">The sequence shown here is derived from an EMBL/GenBank/DDBJ whole genome shotgun (WGS) entry which is preliminary data.</text>
</comment>
<keyword evidence="12" id="KW-1185">Reference proteome</keyword>
<evidence type="ECO:0000313" key="12">
    <source>
        <dbReference type="Proteomes" id="UP000029714"/>
    </source>
</evidence>
<evidence type="ECO:0000256" key="4">
    <source>
        <dbReference type="ARBA" id="ARBA00022448"/>
    </source>
</evidence>
<dbReference type="STRING" id="1548018.LS64_09205"/>
<keyword evidence="11" id="KW-0282">Flagellum</keyword>
<accession>A0A347VT62</accession>
<reference evidence="11" key="3">
    <citation type="submission" date="2018-04" db="EMBL/GenBank/DDBJ databases">
        <authorList>
            <person name="Sheh A."/>
            <person name="Shen Z."/>
            <person name="Mannion A.J."/>
            <person name="Fox J.G."/>
        </authorList>
    </citation>
    <scope>NUCLEOTIDE SEQUENCE</scope>
    <source>
        <strain evidence="11">MIT 97-6194</strain>
    </source>
</reference>
<keyword evidence="7" id="KW-1006">Bacterial flagellum protein export</keyword>
<organism evidence="11 12">
    <name type="scientific">Helicobacter saguini</name>
    <dbReference type="NCBI Taxonomy" id="1548018"/>
    <lineage>
        <taxon>Bacteria</taxon>
        <taxon>Pseudomonadati</taxon>
        <taxon>Campylobacterota</taxon>
        <taxon>Epsilonproteobacteria</taxon>
        <taxon>Campylobacterales</taxon>
        <taxon>Helicobacteraceae</taxon>
        <taxon>Helicobacter</taxon>
    </lineage>
</organism>
<sequence length="268" mass="30157">MLSRSHNLIQEEQIDKHTVNKYEFKAIEHSIPTPIKSGTQTAEVLSEEGEADSNAMIPNTASSASLEKELIEKLLHKSDELSGNLAKLEMQFEKSQSSMQEELEKAREESYKRGVEEGKNELRDTLEVEINAEREKIVQSLITLENTLKQSQTHLEALEKELSSIAIDMAKEVIVKEIDENSQKVALELTRSLLSSIMDATQVCVKVNPIDYVYLKENLKDREKVQIEADNAVSRGGVVITSNLGNLDGNIMSRYKMLKQSVLDSLHD</sequence>
<keyword evidence="6" id="KW-0653">Protein transport</keyword>
<evidence type="ECO:0000313" key="10">
    <source>
        <dbReference type="EMBL" id="MWV69453.1"/>
    </source>
</evidence>
<dbReference type="GO" id="GO:0015031">
    <property type="term" value="P:protein transport"/>
    <property type="evidence" value="ECO:0007669"/>
    <property type="project" value="UniProtKB-KW"/>
</dbReference>
<evidence type="ECO:0000256" key="7">
    <source>
        <dbReference type="ARBA" id="ARBA00023225"/>
    </source>
</evidence>
<keyword evidence="11" id="KW-0966">Cell projection</keyword>
<dbReference type="GO" id="GO:0044781">
    <property type="term" value="P:bacterial-type flagellum organization"/>
    <property type="evidence" value="ECO:0007669"/>
    <property type="project" value="UniProtKB-KW"/>
</dbReference>
<evidence type="ECO:0000313" key="11">
    <source>
        <dbReference type="EMBL" id="TLD92922.1"/>
    </source>
</evidence>
<evidence type="ECO:0000256" key="3">
    <source>
        <dbReference type="ARBA" id="ARBA00016507"/>
    </source>
</evidence>
<reference evidence="11 12" key="1">
    <citation type="journal article" date="2014" name="Genome Announc.">
        <title>Draft genome sequences of eight enterohepatic helicobacter species isolated from both laboratory and wild rodents.</title>
        <authorList>
            <person name="Sheh A."/>
            <person name="Shen Z."/>
            <person name="Fox J.G."/>
        </authorList>
    </citation>
    <scope>NUCLEOTIDE SEQUENCE [LARGE SCALE GENOMIC DNA]</scope>
    <source>
        <strain evidence="11 12">MIT 97-6194</strain>
    </source>
</reference>
<feature type="coiled-coil region" evidence="8">
    <location>
        <begin position="71"/>
        <end position="109"/>
    </location>
</feature>
<dbReference type="GO" id="GO:0005829">
    <property type="term" value="C:cytosol"/>
    <property type="evidence" value="ECO:0007669"/>
    <property type="project" value="TreeGrafter"/>
</dbReference>
<dbReference type="Proteomes" id="UP000029714">
    <property type="component" value="Unassembled WGS sequence"/>
</dbReference>
<dbReference type="AlphaFoldDB" id="A0A347VT62"/>
<gene>
    <name evidence="11" type="primary">fliH</name>
    <name evidence="10" type="ORF">DCO61_05380</name>
    <name evidence="11" type="ORF">LS64_009535</name>
</gene>
<reference evidence="10 13" key="4">
    <citation type="submission" date="2019-12" db="EMBL/GenBank/DDBJ databases">
        <title>Multi-Generational Helicobacter saguini Isolates.</title>
        <authorList>
            <person name="Mannion A."/>
            <person name="Shen Z."/>
            <person name="Fox J.G."/>
        </authorList>
    </citation>
    <scope>NUCLEOTIDE SEQUENCE [LARGE SCALE GENOMIC DNA]</scope>
    <source>
        <strain evidence="10">16-048</strain>
        <strain evidence="13">16-048 (F4)</strain>
    </source>
</reference>
<evidence type="ECO:0000313" key="13">
    <source>
        <dbReference type="Proteomes" id="UP000477070"/>
    </source>
</evidence>
<name>A0A347VT62_9HELI</name>
<dbReference type="PANTHER" id="PTHR34982:SF1">
    <property type="entry name" value="FLAGELLAR ASSEMBLY PROTEIN FLIH"/>
    <property type="match status" value="1"/>
</dbReference>
<dbReference type="Proteomes" id="UP000477070">
    <property type="component" value="Unassembled WGS sequence"/>
</dbReference>
<comment type="similarity">
    <text evidence="2">Belongs to the FliH family.</text>
</comment>
<evidence type="ECO:0000256" key="8">
    <source>
        <dbReference type="SAM" id="Coils"/>
    </source>
</evidence>
<dbReference type="PANTHER" id="PTHR34982">
    <property type="entry name" value="YOP PROTEINS TRANSLOCATION PROTEIN L"/>
    <property type="match status" value="1"/>
</dbReference>
<dbReference type="RefSeq" id="WP_034572493.1">
    <property type="nucleotide sequence ID" value="NZ_JRMP02000017.1"/>
</dbReference>
<feature type="coiled-coil region" evidence="8">
    <location>
        <begin position="141"/>
        <end position="168"/>
    </location>
</feature>
<feature type="domain" description="Flagellar assembly protein FliH/Type III secretion system HrpE" evidence="9">
    <location>
        <begin position="133"/>
        <end position="256"/>
    </location>
</feature>
<evidence type="ECO:0000256" key="5">
    <source>
        <dbReference type="ARBA" id="ARBA00022795"/>
    </source>
</evidence>
<keyword evidence="8" id="KW-0175">Coiled coil</keyword>
<reference evidence="11 12" key="2">
    <citation type="journal article" date="2016" name="Infect. Immun.">
        <title>Helicobacter saguini, a Novel Helicobacter Isolated from Cotton-Top Tamarins with Ulcerative Colitis, Has Proinflammatory Properties and Induces Typhlocolitis and Dysplasia in Gnotobiotic IL-10-/- Mice.</title>
        <authorList>
            <person name="Shen Z."/>
            <person name="Mannion A."/>
            <person name="Whary M.T."/>
            <person name="Muthupalani S."/>
            <person name="Sheh A."/>
            <person name="Feng Y."/>
            <person name="Gong G."/>
            <person name="Vandamme P."/>
            <person name="Holcombe H.R."/>
            <person name="Paster B.J."/>
            <person name="Fox J.G."/>
        </authorList>
    </citation>
    <scope>NUCLEOTIDE SEQUENCE [LARGE SCALE GENOMIC DNA]</scope>
    <source>
        <strain evidence="11 12">MIT 97-6194</strain>
    </source>
</reference>
<evidence type="ECO:0000256" key="2">
    <source>
        <dbReference type="ARBA" id="ARBA00006602"/>
    </source>
</evidence>
<comment type="function">
    <text evidence="1">Needed for flagellar regrowth and assembly.</text>
</comment>
<dbReference type="OrthoDB" id="5347569at2"/>
<keyword evidence="11" id="KW-0969">Cilium</keyword>
<evidence type="ECO:0000256" key="1">
    <source>
        <dbReference type="ARBA" id="ARBA00003041"/>
    </source>
</evidence>
<evidence type="ECO:0000256" key="6">
    <source>
        <dbReference type="ARBA" id="ARBA00022927"/>
    </source>
</evidence>
<dbReference type="EMBL" id="QBIU01000001">
    <property type="protein sequence ID" value="MWV69453.1"/>
    <property type="molecule type" value="Genomic_DNA"/>
</dbReference>
<dbReference type="InterPro" id="IPR018035">
    <property type="entry name" value="Flagellar_FliH/T3SS_HrpE"/>
</dbReference>
<keyword evidence="4" id="KW-0813">Transport</keyword>
<keyword evidence="5" id="KW-1005">Bacterial flagellum biogenesis</keyword>
<proteinExistence type="inferred from homology"/>
<evidence type="ECO:0000259" key="9">
    <source>
        <dbReference type="Pfam" id="PF02108"/>
    </source>
</evidence>
<dbReference type="EMBL" id="JRMP02000017">
    <property type="protein sequence ID" value="TLD92922.1"/>
    <property type="molecule type" value="Genomic_DNA"/>
</dbReference>
<dbReference type="Pfam" id="PF02108">
    <property type="entry name" value="FliH"/>
    <property type="match status" value="1"/>
</dbReference>
<dbReference type="InterPro" id="IPR051472">
    <property type="entry name" value="T3SS_Stator/FliH"/>
</dbReference>